<reference evidence="1" key="1">
    <citation type="journal article" date="2021" name="Proc. Natl. Acad. Sci. U.S.A.">
        <title>A Catalog of Tens of Thousands of Viruses from Human Metagenomes Reveals Hidden Associations with Chronic Diseases.</title>
        <authorList>
            <person name="Tisza M.J."/>
            <person name="Buck C.B."/>
        </authorList>
    </citation>
    <scope>NUCLEOTIDE SEQUENCE</scope>
    <source>
        <strain evidence="1">CtRbn2</strain>
    </source>
</reference>
<evidence type="ECO:0000313" key="1">
    <source>
        <dbReference type="EMBL" id="DAE11040.1"/>
    </source>
</evidence>
<protein>
    <submittedName>
        <fullName evidence="1">Uncharacterized protein</fullName>
    </submittedName>
</protein>
<accession>A0A8S5PWB9</accession>
<organism evidence="1">
    <name type="scientific">Myoviridae sp. ctRbn2</name>
    <dbReference type="NCBI Taxonomy" id="2825104"/>
    <lineage>
        <taxon>Viruses</taxon>
        <taxon>Duplodnaviria</taxon>
        <taxon>Heunggongvirae</taxon>
        <taxon>Uroviricota</taxon>
        <taxon>Caudoviricetes</taxon>
    </lineage>
</organism>
<name>A0A8S5PWB9_9CAUD</name>
<dbReference type="EMBL" id="BK015524">
    <property type="protein sequence ID" value="DAE11040.1"/>
    <property type="molecule type" value="Genomic_DNA"/>
</dbReference>
<sequence>MRLLYNESIKNATLCFKNILFCFKFNLNVANLSQNVLL</sequence>
<proteinExistence type="predicted"/>